<name>A0A514LLZ1_9BACI</name>
<keyword evidence="3" id="KW-1185">Reference proteome</keyword>
<protein>
    <submittedName>
        <fullName evidence="2">Uncharacterized protein</fullName>
    </submittedName>
</protein>
<dbReference type="OrthoDB" id="9880788at2"/>
<evidence type="ECO:0000313" key="3">
    <source>
        <dbReference type="Proteomes" id="UP000319756"/>
    </source>
</evidence>
<feature type="compositionally biased region" description="Basic and acidic residues" evidence="1">
    <location>
        <begin position="1"/>
        <end position="37"/>
    </location>
</feature>
<gene>
    <name evidence="2" type="ORF">EPH95_18175</name>
</gene>
<dbReference type="EMBL" id="CP035485">
    <property type="protein sequence ID" value="QDI92858.1"/>
    <property type="molecule type" value="Genomic_DNA"/>
</dbReference>
<dbReference type="RefSeq" id="WP_142091354.1">
    <property type="nucleotide sequence ID" value="NZ_CP035485.1"/>
</dbReference>
<dbReference type="AlphaFoldDB" id="A0A514LLZ1"/>
<organism evidence="2 3">
    <name type="scientific">Salicibibacter halophilus</name>
    <dbReference type="NCBI Taxonomy" id="2502791"/>
    <lineage>
        <taxon>Bacteria</taxon>
        <taxon>Bacillati</taxon>
        <taxon>Bacillota</taxon>
        <taxon>Bacilli</taxon>
        <taxon>Bacillales</taxon>
        <taxon>Bacillaceae</taxon>
        <taxon>Salicibibacter</taxon>
    </lineage>
</organism>
<evidence type="ECO:0000313" key="2">
    <source>
        <dbReference type="EMBL" id="QDI92858.1"/>
    </source>
</evidence>
<sequence length="62" mass="7444">MKRSHKETDRLRVKGEAKAKFQPRDNDLTEDMHHDPVPDEEVQNNERDEKKKRRSKNESISE</sequence>
<reference evidence="3" key="1">
    <citation type="submission" date="2019-01" db="EMBL/GenBank/DDBJ databases">
        <title>Genomic analysis of Salicibibacter sp. NKC3-5.</title>
        <authorList>
            <person name="Oh Y.J."/>
        </authorList>
    </citation>
    <scope>NUCLEOTIDE SEQUENCE [LARGE SCALE GENOMIC DNA]</scope>
    <source>
        <strain evidence="3">NKC3-5</strain>
    </source>
</reference>
<accession>A0A514LLZ1</accession>
<dbReference type="Proteomes" id="UP000319756">
    <property type="component" value="Chromosome"/>
</dbReference>
<proteinExistence type="predicted"/>
<feature type="region of interest" description="Disordered" evidence="1">
    <location>
        <begin position="1"/>
        <end position="62"/>
    </location>
</feature>
<evidence type="ECO:0000256" key="1">
    <source>
        <dbReference type="SAM" id="MobiDB-lite"/>
    </source>
</evidence>
<dbReference type="KEGG" id="sale:EPH95_18175"/>